<evidence type="ECO:0008006" key="5">
    <source>
        <dbReference type="Google" id="ProtNLM"/>
    </source>
</evidence>
<comment type="caution">
    <text evidence="3">The sequence shown here is derived from an EMBL/GenBank/DDBJ whole genome shotgun (WGS) entry which is preliminary data.</text>
</comment>
<dbReference type="Gene3D" id="3.40.1500.20">
    <property type="match status" value="1"/>
</dbReference>
<accession>A0AAP0ICK6</accession>
<dbReference type="InterPro" id="IPR009439">
    <property type="entry name" value="RCC_reductase"/>
</dbReference>
<dbReference type="GO" id="GO:0009507">
    <property type="term" value="C:chloroplast"/>
    <property type="evidence" value="ECO:0007669"/>
    <property type="project" value="TreeGrafter"/>
</dbReference>
<keyword evidence="4" id="KW-1185">Reference proteome</keyword>
<dbReference type="GO" id="GO:0051743">
    <property type="term" value="F:red chlorophyll catabolite reductase activity"/>
    <property type="evidence" value="ECO:0007669"/>
    <property type="project" value="InterPro"/>
</dbReference>
<feature type="compositionally biased region" description="Low complexity" evidence="1">
    <location>
        <begin position="20"/>
        <end position="39"/>
    </location>
</feature>
<dbReference type="AlphaFoldDB" id="A0AAP0ICK6"/>
<evidence type="ECO:0000256" key="2">
    <source>
        <dbReference type="SAM" id="SignalP"/>
    </source>
</evidence>
<feature type="chain" id="PRO_5042995111" description="Red chlorophyll catabolite reductase" evidence="2">
    <location>
        <begin position="18"/>
        <end position="312"/>
    </location>
</feature>
<feature type="signal peptide" evidence="2">
    <location>
        <begin position="1"/>
        <end position="17"/>
    </location>
</feature>
<evidence type="ECO:0000313" key="4">
    <source>
        <dbReference type="Proteomes" id="UP001419268"/>
    </source>
</evidence>
<evidence type="ECO:0000313" key="3">
    <source>
        <dbReference type="EMBL" id="KAK9112775.1"/>
    </source>
</evidence>
<dbReference type="PANTHER" id="PTHR34685">
    <property type="entry name" value="RED CHLOROPHYLL CATABOLITE REDUCTASE, CHLOROPLASTIC"/>
    <property type="match status" value="1"/>
</dbReference>
<dbReference type="Pfam" id="PF06405">
    <property type="entry name" value="RCC_reductase"/>
    <property type="match status" value="1"/>
</dbReference>
<dbReference type="Proteomes" id="UP001419268">
    <property type="component" value="Unassembled WGS sequence"/>
</dbReference>
<reference evidence="3 4" key="1">
    <citation type="submission" date="2024-01" db="EMBL/GenBank/DDBJ databases">
        <title>Genome assemblies of Stephania.</title>
        <authorList>
            <person name="Yang L."/>
        </authorList>
    </citation>
    <scope>NUCLEOTIDE SEQUENCE [LARGE SCALE GENOMIC DNA]</scope>
    <source>
        <strain evidence="3">JXDWG</strain>
        <tissue evidence="3">Leaf</tissue>
    </source>
</reference>
<dbReference type="EMBL" id="JBBNAG010000008">
    <property type="protein sequence ID" value="KAK9112775.1"/>
    <property type="molecule type" value="Genomic_DNA"/>
</dbReference>
<keyword evidence="2" id="KW-0732">Signal</keyword>
<protein>
    <recommendedName>
        <fullName evidence="5">Red chlorophyll catabolite reductase</fullName>
    </recommendedName>
</protein>
<organism evidence="3 4">
    <name type="scientific">Stephania cephalantha</name>
    <dbReference type="NCBI Taxonomy" id="152367"/>
    <lineage>
        <taxon>Eukaryota</taxon>
        <taxon>Viridiplantae</taxon>
        <taxon>Streptophyta</taxon>
        <taxon>Embryophyta</taxon>
        <taxon>Tracheophyta</taxon>
        <taxon>Spermatophyta</taxon>
        <taxon>Magnoliopsida</taxon>
        <taxon>Ranunculales</taxon>
        <taxon>Menispermaceae</taxon>
        <taxon>Menispermoideae</taxon>
        <taxon>Cissampelideae</taxon>
        <taxon>Stephania</taxon>
    </lineage>
</organism>
<gene>
    <name evidence="3" type="ORF">Scep_020294</name>
</gene>
<proteinExistence type="predicted"/>
<dbReference type="GO" id="GO:0015996">
    <property type="term" value="P:chlorophyll catabolic process"/>
    <property type="evidence" value="ECO:0007669"/>
    <property type="project" value="TreeGrafter"/>
</dbReference>
<feature type="region of interest" description="Disordered" evidence="1">
    <location>
        <begin position="17"/>
        <end position="42"/>
    </location>
</feature>
<evidence type="ECO:0000256" key="1">
    <source>
        <dbReference type="SAM" id="MobiDB-lite"/>
    </source>
</evidence>
<dbReference type="PANTHER" id="PTHR34685:SF2">
    <property type="entry name" value="RED CHLOROPHYLL CATABOLITE REDUCTASE, CHLOROPLASTIC"/>
    <property type="match status" value="1"/>
</dbReference>
<sequence>MVVLLLSTPFVLPPLSSFRTTPTATTTPNVSLSLSASSSPMDPQIKRPRFTDFPHLSAAHRDLMVHLVSTVETRLSSHLLPSSLPPDVEYYQNETASSQGTLHIRSAHPDSPVDFILGSWLHCTTPSGSLNITTLTVYLNSKTDAPRLLMEFLQTGPTSMILILDLPPRRDMVLHKDYLQHYYVDPNLDHLRQRLQNLPEVHPYFASSLYIRCALSPAAVSVVISCGAPDRMEEIVRDQVSPVATEMLEIWLERSTRGGVELGEGETEVLEKRDRLIKESTVEIDLGSSLPRLFGDEVGSRVIGAIKEAFKL</sequence>
<name>A0AAP0ICK6_9MAGN</name>